<protein>
    <recommendedName>
        <fullName evidence="6">Ribosome-binding ATPase YchF</fullName>
    </recommendedName>
</protein>
<dbReference type="Gene3D" id="1.10.150.300">
    <property type="entry name" value="TGS-like domain"/>
    <property type="match status" value="1"/>
</dbReference>
<dbReference type="InterPro" id="IPR006073">
    <property type="entry name" value="GTP-bd"/>
</dbReference>
<dbReference type="SUPFAM" id="SSF81271">
    <property type="entry name" value="TGS-like"/>
    <property type="match status" value="1"/>
</dbReference>
<dbReference type="GO" id="GO:0043023">
    <property type="term" value="F:ribosomal large subunit binding"/>
    <property type="evidence" value="ECO:0007669"/>
    <property type="project" value="UniProtKB-UniRule"/>
</dbReference>
<evidence type="ECO:0000256" key="1">
    <source>
        <dbReference type="ARBA" id="ARBA00001946"/>
    </source>
</evidence>
<dbReference type="InterPro" id="IPR027417">
    <property type="entry name" value="P-loop_NTPase"/>
</dbReference>
<comment type="similarity">
    <text evidence="6">Belongs to the TRAFAC class OBG-HflX-like GTPase superfamily. OBG GTPase family. YchF/OLA1 subfamily.</text>
</comment>
<dbReference type="NCBIfam" id="TIGR00092">
    <property type="entry name" value="redox-regulated ATPase YchF"/>
    <property type="match status" value="1"/>
</dbReference>
<evidence type="ECO:0000256" key="5">
    <source>
        <dbReference type="ARBA" id="ARBA00022842"/>
    </source>
</evidence>
<feature type="domain" description="TGS" evidence="8">
    <location>
        <begin position="281"/>
        <end position="364"/>
    </location>
</feature>
<dbReference type="EMBL" id="JAAVVK010000002">
    <property type="protein sequence ID" value="NKE38623.1"/>
    <property type="molecule type" value="Genomic_DNA"/>
</dbReference>
<dbReference type="InterPro" id="IPR012676">
    <property type="entry name" value="TGS-like"/>
</dbReference>
<dbReference type="InterPro" id="IPR004095">
    <property type="entry name" value="TGS"/>
</dbReference>
<dbReference type="Gene3D" id="3.40.50.300">
    <property type="entry name" value="P-loop containing nucleotide triphosphate hydrolases"/>
    <property type="match status" value="1"/>
</dbReference>
<dbReference type="InterPro" id="IPR023192">
    <property type="entry name" value="TGS-like_dom_sf"/>
</dbReference>
<dbReference type="PROSITE" id="PS51710">
    <property type="entry name" value="G_OBG"/>
    <property type="match status" value="1"/>
</dbReference>
<dbReference type="InterPro" id="IPR041706">
    <property type="entry name" value="YchF_N"/>
</dbReference>
<dbReference type="InterPro" id="IPR012675">
    <property type="entry name" value="Beta-grasp_dom_sf"/>
</dbReference>
<comment type="function">
    <text evidence="6">ATPase that binds to both the 70S ribosome and the 50S ribosomal subunit in a nucleotide-independent manner.</text>
</comment>
<reference evidence="9 10" key="1">
    <citation type="submission" date="2020-04" db="EMBL/GenBank/DDBJ databases">
        <title>Complete genome sequence of Spiroplasma platyhelix ATCC 51748, an insect isolate.</title>
        <authorList>
            <person name="Green E.A."/>
            <person name="Klassen J.L."/>
        </authorList>
    </citation>
    <scope>NUCLEOTIDE SEQUENCE [LARGE SCALE GENOMIC DNA]</scope>
    <source>
        <strain evidence="9 10">PALS-1</strain>
    </source>
</reference>
<dbReference type="GO" id="GO:0005525">
    <property type="term" value="F:GTP binding"/>
    <property type="evidence" value="ECO:0007669"/>
    <property type="project" value="InterPro"/>
</dbReference>
<gene>
    <name evidence="6 9" type="primary">ychF</name>
    <name evidence="9" type="ORF">HER12_02495</name>
</gene>
<dbReference type="Gene3D" id="3.10.20.30">
    <property type="match status" value="1"/>
</dbReference>
<dbReference type="InterPro" id="IPR031167">
    <property type="entry name" value="G_OBG"/>
</dbReference>
<dbReference type="FunFam" id="1.10.150.300:FF:000001">
    <property type="entry name" value="Ribosome-binding ATPase YchF"/>
    <property type="match status" value="1"/>
</dbReference>
<keyword evidence="2" id="KW-0479">Metal-binding</keyword>
<dbReference type="GO" id="GO:0046872">
    <property type="term" value="F:metal ion binding"/>
    <property type="evidence" value="ECO:0007669"/>
    <property type="project" value="UniProtKB-KW"/>
</dbReference>
<evidence type="ECO:0000256" key="2">
    <source>
        <dbReference type="ARBA" id="ARBA00022723"/>
    </source>
</evidence>
<comment type="caution">
    <text evidence="9">The sequence shown here is derived from an EMBL/GenBank/DDBJ whole genome shotgun (WGS) entry which is preliminary data.</text>
</comment>
<evidence type="ECO:0000256" key="6">
    <source>
        <dbReference type="HAMAP-Rule" id="MF_00944"/>
    </source>
</evidence>
<dbReference type="PANTHER" id="PTHR23305">
    <property type="entry name" value="OBG GTPASE FAMILY"/>
    <property type="match status" value="1"/>
</dbReference>
<keyword evidence="10" id="KW-1185">Reference proteome</keyword>
<dbReference type="GO" id="GO:0016887">
    <property type="term" value="F:ATP hydrolysis activity"/>
    <property type="evidence" value="ECO:0007669"/>
    <property type="project" value="UniProtKB-UniRule"/>
</dbReference>
<dbReference type="PANTHER" id="PTHR23305:SF18">
    <property type="entry name" value="OBG-TYPE G DOMAIN-CONTAINING PROTEIN"/>
    <property type="match status" value="1"/>
</dbReference>
<dbReference type="PIRSF" id="PIRSF006641">
    <property type="entry name" value="CHP00092"/>
    <property type="match status" value="1"/>
</dbReference>
<keyword evidence="4 6" id="KW-0067">ATP-binding</keyword>
<keyword evidence="3 6" id="KW-0547">Nucleotide-binding</keyword>
<dbReference type="HAMAP" id="MF_00944">
    <property type="entry name" value="YchF_OLA1_ATPase"/>
    <property type="match status" value="1"/>
</dbReference>
<evidence type="ECO:0000256" key="4">
    <source>
        <dbReference type="ARBA" id="ARBA00022840"/>
    </source>
</evidence>
<dbReference type="PRINTS" id="PR00326">
    <property type="entry name" value="GTP1OBG"/>
</dbReference>
<dbReference type="GO" id="GO:0005737">
    <property type="term" value="C:cytoplasm"/>
    <property type="evidence" value="ECO:0007669"/>
    <property type="project" value="TreeGrafter"/>
</dbReference>
<dbReference type="PROSITE" id="PS51880">
    <property type="entry name" value="TGS"/>
    <property type="match status" value="1"/>
</dbReference>
<evidence type="ECO:0000259" key="7">
    <source>
        <dbReference type="PROSITE" id="PS51710"/>
    </source>
</evidence>
<dbReference type="CDD" id="cd04867">
    <property type="entry name" value="TGS_YchF_OLA1"/>
    <property type="match status" value="1"/>
</dbReference>
<dbReference type="CDD" id="cd01900">
    <property type="entry name" value="YchF"/>
    <property type="match status" value="1"/>
</dbReference>
<evidence type="ECO:0000313" key="10">
    <source>
        <dbReference type="Proteomes" id="UP000584587"/>
    </source>
</evidence>
<organism evidence="9 10">
    <name type="scientific">Spiroplasma platyhelix PALS-1</name>
    <dbReference type="NCBI Taxonomy" id="1276218"/>
    <lineage>
        <taxon>Bacteria</taxon>
        <taxon>Bacillati</taxon>
        <taxon>Mycoplasmatota</taxon>
        <taxon>Mollicutes</taxon>
        <taxon>Entomoplasmatales</taxon>
        <taxon>Spiroplasmataceae</taxon>
        <taxon>Spiroplasma</taxon>
    </lineage>
</organism>
<dbReference type="RefSeq" id="WP_168105288.1">
    <property type="nucleotide sequence ID" value="NZ_CP051215.1"/>
</dbReference>
<name>A0A846U9S4_9MOLU</name>
<accession>A0A846U9S4</accession>
<dbReference type="InterPro" id="IPR004396">
    <property type="entry name" value="ATPase_YchF/OLA1"/>
</dbReference>
<evidence type="ECO:0000313" key="9">
    <source>
        <dbReference type="EMBL" id="NKE38623.1"/>
    </source>
</evidence>
<dbReference type="FunFam" id="3.10.20.30:FF:000001">
    <property type="entry name" value="Ribosome-binding ATPase YchF"/>
    <property type="match status" value="1"/>
</dbReference>
<dbReference type="Proteomes" id="UP000584587">
    <property type="component" value="Unassembled WGS sequence"/>
</dbReference>
<keyword evidence="5" id="KW-0460">Magnesium</keyword>
<feature type="binding site" evidence="6">
    <location>
        <begin position="12"/>
        <end position="17"/>
    </location>
    <ligand>
        <name>ATP</name>
        <dbReference type="ChEBI" id="CHEBI:30616"/>
    </ligand>
</feature>
<dbReference type="GO" id="GO:0005524">
    <property type="term" value="F:ATP binding"/>
    <property type="evidence" value="ECO:0007669"/>
    <property type="project" value="UniProtKB-UniRule"/>
</dbReference>
<evidence type="ECO:0000259" key="8">
    <source>
        <dbReference type="PROSITE" id="PS51880"/>
    </source>
</evidence>
<dbReference type="SUPFAM" id="SSF52540">
    <property type="entry name" value="P-loop containing nucleoside triphosphate hydrolases"/>
    <property type="match status" value="1"/>
</dbReference>
<dbReference type="InterPro" id="IPR013029">
    <property type="entry name" value="YchF_C"/>
</dbReference>
<feature type="domain" description="OBG-type G" evidence="7">
    <location>
        <begin position="3"/>
        <end position="259"/>
    </location>
</feature>
<dbReference type="Pfam" id="PF06071">
    <property type="entry name" value="YchF-GTPase_C"/>
    <property type="match status" value="1"/>
</dbReference>
<evidence type="ECO:0000256" key="3">
    <source>
        <dbReference type="ARBA" id="ARBA00022741"/>
    </source>
</evidence>
<dbReference type="AlphaFoldDB" id="A0A846U9S4"/>
<sequence>MMLTAGIVGLPNVGKSTLFKAITNSQVLIENYPFATIKPNIATCPVSDPRVKKITEIFQPEKIVPTVLEMHDIAGLVKGAHKGEGLGNQFLANIREVDAICQVVRCFEDSNITHVANKIDPVDDFEVIELELIFADQQVIKNRLEKTVRKVKVTNDKAALKEIELLKKINQALDQGVVLRNQKLTEDEQELVKPFNFLTIKPVVVIANIGERDLSNKDNKHLEALENYAKEKGLEVISVCAKIESEIAELEDAEKTEYLKMLDIEMSGIEQIVLATYKLLNLATFFTAGPKEVHAWTFIKGMKAPECAGIIHTDFMKGFIRAEIYNYQDLIISGDEKKVKDAGKLRIEGKNYQMQDGDICHFRFNV</sequence>
<comment type="cofactor">
    <cofactor evidence="1">
        <name>Mg(2+)</name>
        <dbReference type="ChEBI" id="CHEBI:18420"/>
    </cofactor>
</comment>
<dbReference type="Pfam" id="PF01926">
    <property type="entry name" value="MMR_HSR1"/>
    <property type="match status" value="1"/>
</dbReference>
<proteinExistence type="inferred from homology"/>